<feature type="region of interest" description="Disordered" evidence="1">
    <location>
        <begin position="71"/>
        <end position="93"/>
    </location>
</feature>
<proteinExistence type="predicted"/>
<gene>
    <name evidence="2" type="ORF">GMARGA_LOCUS18747</name>
</gene>
<evidence type="ECO:0000256" key="1">
    <source>
        <dbReference type="SAM" id="MobiDB-lite"/>
    </source>
</evidence>
<protein>
    <submittedName>
        <fullName evidence="2">17666_t:CDS:1</fullName>
    </submittedName>
</protein>
<dbReference type="EMBL" id="CAJVQB010015198">
    <property type="protein sequence ID" value="CAG8773068.1"/>
    <property type="molecule type" value="Genomic_DNA"/>
</dbReference>
<organism evidence="2 3">
    <name type="scientific">Gigaspora margarita</name>
    <dbReference type="NCBI Taxonomy" id="4874"/>
    <lineage>
        <taxon>Eukaryota</taxon>
        <taxon>Fungi</taxon>
        <taxon>Fungi incertae sedis</taxon>
        <taxon>Mucoromycota</taxon>
        <taxon>Glomeromycotina</taxon>
        <taxon>Glomeromycetes</taxon>
        <taxon>Diversisporales</taxon>
        <taxon>Gigasporaceae</taxon>
        <taxon>Gigaspora</taxon>
    </lineage>
</organism>
<dbReference type="Proteomes" id="UP000789901">
    <property type="component" value="Unassembled WGS sequence"/>
</dbReference>
<name>A0ABN7VI03_GIGMA</name>
<evidence type="ECO:0000313" key="2">
    <source>
        <dbReference type="EMBL" id="CAG8773068.1"/>
    </source>
</evidence>
<reference evidence="2 3" key="1">
    <citation type="submission" date="2021-06" db="EMBL/GenBank/DDBJ databases">
        <authorList>
            <person name="Kallberg Y."/>
            <person name="Tangrot J."/>
            <person name="Rosling A."/>
        </authorList>
    </citation>
    <scope>NUCLEOTIDE SEQUENCE [LARGE SCALE GENOMIC DNA]</scope>
    <source>
        <strain evidence="2 3">120-4 pot B 10/14</strain>
    </source>
</reference>
<accession>A0ABN7VI03</accession>
<sequence>MDSQNVSQNAQRKRKERMIEIPYQREMRQIRDRERKCEKRATKALEVREVCLENHYNQYQKHQKQLIADENDNHEQIPQASTSNTIDKNDNHEQISQASASNTVILNKETKIWIINTGIDRHKLTQSLNY</sequence>
<comment type="caution">
    <text evidence="2">The sequence shown here is derived from an EMBL/GenBank/DDBJ whole genome shotgun (WGS) entry which is preliminary data.</text>
</comment>
<evidence type="ECO:0000313" key="3">
    <source>
        <dbReference type="Proteomes" id="UP000789901"/>
    </source>
</evidence>
<feature type="compositionally biased region" description="Polar residues" evidence="1">
    <location>
        <begin position="76"/>
        <end position="86"/>
    </location>
</feature>
<keyword evidence="3" id="KW-1185">Reference proteome</keyword>